<dbReference type="RefSeq" id="WP_045105147.1">
    <property type="nucleotide sequence ID" value="NZ_LN681225.1"/>
</dbReference>
<proteinExistence type="predicted"/>
<dbReference type="Proteomes" id="UP000032803">
    <property type="component" value="Chromosome I"/>
</dbReference>
<keyword evidence="2" id="KW-1185">Reference proteome</keyword>
<reference evidence="2" key="1">
    <citation type="submission" date="2014-09" db="EMBL/GenBank/DDBJ databases">
        <authorList>
            <person name="Gomez-Valero L."/>
        </authorList>
    </citation>
    <scope>NUCLEOTIDE SEQUENCE [LARGE SCALE GENOMIC DNA]</scope>
    <source>
        <strain evidence="2">ATCC35250</strain>
    </source>
</reference>
<dbReference type="KEGG" id="lha:LHA_0557"/>
<dbReference type="InterPro" id="IPR036188">
    <property type="entry name" value="FAD/NAD-bd_sf"/>
</dbReference>
<dbReference type="EMBL" id="LN681225">
    <property type="protein sequence ID" value="CEK09650.1"/>
    <property type="molecule type" value="Genomic_DNA"/>
</dbReference>
<organism evidence="1 2">
    <name type="scientific">Legionella hackeliae</name>
    <dbReference type="NCBI Taxonomy" id="449"/>
    <lineage>
        <taxon>Bacteria</taxon>
        <taxon>Pseudomonadati</taxon>
        <taxon>Pseudomonadota</taxon>
        <taxon>Gammaproteobacteria</taxon>
        <taxon>Legionellales</taxon>
        <taxon>Legionellaceae</taxon>
        <taxon>Legionella</taxon>
    </lineage>
</organism>
<sequence>MLQQSVIDVAVVGAGAAGLSAIASLIEEAKNNPSVELRIHVIEKRKEFTRRQKLIIPKDEVLPAQELKWDTFCRELFDPKNELRVNEAGELVDRNKKPIVNLNKRQKLLRKLLRQTDDLPSPKNFSIKSLQEALKEHIDSQTLTNIKLNWPPETKANAVDLNKKTIVLDNNEVINFDYLLLCEGEQRELTQQINKTINTDFTSSMTPFSYKKMGVPTYNMAARLTVKPLEKGQSYHDFLAKHRKKIDLRLKDLQPYGWSIEEGDPDFIFDDNLYKERFKDPNWTPRLFVASRIPELLHTSSTSIKRRKTLEWASLFAAVRVQIPAENFVIDEKGESEKQANVGTFISDIKYVDDPVRRLPNGGYIILLGDCAMSPYYPAGFSSAIAMCEARIAAACIVHSHQKTNQFMALVAKYHIYEKYIAEYVGYRNEDIEMLVDYIQGVRADLQKALATMPVSTKHEIHAALDKQSRINLLTQLCHLLTATSNKSNTLAQVKTALDHLSLTEIAYFEAIKCEPSIKELFETLENGQLLQELKQKGSSLGVKL</sequence>
<dbReference type="PATRIC" id="fig|449.7.peg.2658"/>
<dbReference type="STRING" id="449.LHA_0557"/>
<accession>A0A0A8ULD2</accession>
<dbReference type="AlphaFoldDB" id="A0A0A8ULD2"/>
<dbReference type="SUPFAM" id="SSF51905">
    <property type="entry name" value="FAD/NAD(P)-binding domain"/>
    <property type="match status" value="1"/>
</dbReference>
<gene>
    <name evidence="1" type="ORF">LHA_0557</name>
</gene>
<dbReference type="OrthoDB" id="5653999at2"/>
<evidence type="ECO:0000313" key="1">
    <source>
        <dbReference type="EMBL" id="CEK09650.1"/>
    </source>
</evidence>
<name>A0A0A8ULD2_LEGHA</name>
<protein>
    <submittedName>
        <fullName evidence="1">Putative FAD-dependent pyridine nucleotide-disulphide oxidoreductase</fullName>
    </submittedName>
</protein>
<evidence type="ECO:0000313" key="2">
    <source>
        <dbReference type="Proteomes" id="UP000032803"/>
    </source>
</evidence>
<dbReference type="HOGENOM" id="CLU_499480_0_0_6"/>